<dbReference type="Proteomes" id="UP000664277">
    <property type="component" value="Unassembled WGS sequence"/>
</dbReference>
<feature type="domain" description="Saccharopine dehydrogenase-like C-terminal" evidence="3">
    <location>
        <begin position="128"/>
        <end position="373"/>
    </location>
</feature>
<dbReference type="PANTHER" id="PTHR11133">
    <property type="entry name" value="SACCHAROPINE DEHYDROGENASE"/>
    <property type="match status" value="1"/>
</dbReference>
<dbReference type="Gene3D" id="3.30.360.10">
    <property type="entry name" value="Dihydrodipicolinate Reductase, domain 2"/>
    <property type="match status" value="1"/>
</dbReference>
<dbReference type="InterPro" id="IPR005097">
    <property type="entry name" value="Sacchrp_dh_NADP-bd"/>
</dbReference>
<dbReference type="EMBL" id="JAFLCK010000015">
    <property type="protein sequence ID" value="MBN8660966.1"/>
    <property type="molecule type" value="Genomic_DNA"/>
</dbReference>
<dbReference type="Gene3D" id="3.40.50.720">
    <property type="entry name" value="NAD(P)-binding Rossmann-like Domain"/>
    <property type="match status" value="2"/>
</dbReference>
<dbReference type="InterPro" id="IPR036291">
    <property type="entry name" value="NAD(P)-bd_dom_sf"/>
</dbReference>
<dbReference type="GO" id="GO:0016491">
    <property type="term" value="F:oxidoreductase activity"/>
    <property type="evidence" value="ECO:0007669"/>
    <property type="project" value="UniProtKB-KW"/>
</dbReference>
<evidence type="ECO:0000313" key="4">
    <source>
        <dbReference type="EMBL" id="MBN8660966.1"/>
    </source>
</evidence>
<comment type="caution">
    <text evidence="4">The sequence shown here is derived from an EMBL/GenBank/DDBJ whole genome shotgun (WGS) entry which is preliminary data.</text>
</comment>
<dbReference type="SUPFAM" id="SSF51735">
    <property type="entry name" value="NAD(P)-binding Rossmann-fold domains"/>
    <property type="match status" value="1"/>
</dbReference>
<name>A0A8J7TMF5_9BACT</name>
<dbReference type="PANTHER" id="PTHR11133:SF22">
    <property type="entry name" value="ALPHA-AMINOADIPIC SEMIALDEHYDE SYNTHASE, MITOCHONDRIAL"/>
    <property type="match status" value="1"/>
</dbReference>
<evidence type="ECO:0000259" key="2">
    <source>
        <dbReference type="Pfam" id="PF03435"/>
    </source>
</evidence>
<organism evidence="4 5">
    <name type="scientific">Candidatus Obscuribacter phosphatis</name>
    <dbReference type="NCBI Taxonomy" id="1906157"/>
    <lineage>
        <taxon>Bacteria</taxon>
        <taxon>Bacillati</taxon>
        <taxon>Candidatus Melainabacteria</taxon>
        <taxon>Candidatus Obscuribacterales</taxon>
        <taxon>Candidatus Obscuribacteraceae</taxon>
        <taxon>Candidatus Obscuribacter</taxon>
    </lineage>
</organism>
<sequence length="383" mass="42122">MKFLVLGAGKMGYAVAYDLIRSPKVEKVVLTDRSEAILKSTADRLKDPKLVPALVDVTNERELGQLMEEVDVAISCVTYEHNYELTKLALSTRTHFVDLGGNEELVRRQFLLDELAKERGVSIIPDAGLAPGMVSLLAASAAESLDEVYDMRIRVGGVPIDREINTLGYAQVFSVEGLINEYSEDCTLIRDGKLLQLPALSELEEIEFPPPFGRMEAFNTSGGISTLPQSYLNRIQHLDYKTVRYIGHCQAIRAMQELGFFSPEKFNGSELSPRAVLAGQLAKHLPVGEPDAVLLRVSVSGNKSGKPSQLVFDCVDYADQAVGLSAMMRMTAFPASILGQMLARGDINKRGVLRQEESVPTRLFLTELSGRGIAIKMTERINT</sequence>
<keyword evidence="1" id="KW-0560">Oxidoreductase</keyword>
<protein>
    <submittedName>
        <fullName evidence="4">Saccharopine dehydrogenase NADP-binding domain-containing protein</fullName>
    </submittedName>
</protein>
<dbReference type="SUPFAM" id="SSF55347">
    <property type="entry name" value="Glyceraldehyde-3-phosphate dehydrogenase-like, C-terminal domain"/>
    <property type="match status" value="1"/>
</dbReference>
<dbReference type="InterPro" id="IPR032095">
    <property type="entry name" value="Sacchrp_dh-like_C"/>
</dbReference>
<evidence type="ECO:0000313" key="5">
    <source>
        <dbReference type="Proteomes" id="UP000664277"/>
    </source>
</evidence>
<accession>A0A8J7TMF5</accession>
<gene>
    <name evidence="4" type="ORF">J0M35_11410</name>
</gene>
<dbReference type="Pfam" id="PF03435">
    <property type="entry name" value="Sacchrp_dh_NADP"/>
    <property type="match status" value="1"/>
</dbReference>
<proteinExistence type="predicted"/>
<evidence type="ECO:0000256" key="1">
    <source>
        <dbReference type="ARBA" id="ARBA00023002"/>
    </source>
</evidence>
<evidence type="ECO:0000259" key="3">
    <source>
        <dbReference type="Pfam" id="PF16653"/>
    </source>
</evidence>
<dbReference type="Pfam" id="PF16653">
    <property type="entry name" value="Sacchrp_dh_C"/>
    <property type="match status" value="1"/>
</dbReference>
<dbReference type="InterPro" id="IPR051168">
    <property type="entry name" value="AASS"/>
</dbReference>
<reference evidence="4" key="1">
    <citation type="submission" date="2021-02" db="EMBL/GenBank/DDBJ databases">
        <title>Genome-Resolved Metagenomics of a Microbial Community Performing Photosynthetic Biological Nutrient Removal.</title>
        <authorList>
            <person name="Mcdaniel E.A."/>
        </authorList>
    </citation>
    <scope>NUCLEOTIDE SEQUENCE</scope>
    <source>
        <strain evidence="4">UWPOB_OBS1</strain>
    </source>
</reference>
<dbReference type="AlphaFoldDB" id="A0A8J7TMF5"/>
<feature type="domain" description="Saccharopine dehydrogenase NADP binding" evidence="2">
    <location>
        <begin position="4"/>
        <end position="123"/>
    </location>
</feature>